<sequence>MERVLITGAAGFVGSAVAHAALLRGYQVRVLVRGKSRRRNLHGLDAEVMEGDMRDEAGVRRALIGVRYLFHVAADYRLWAHDPGEIERNNLEGTGAVMRAALASGVERVVYTSSVATLRVDSRTVAATEADTLAPHEAIGAYKRSKVLAERLVERMVAEQGLPAVIVNPSTPVGARDVRPTPTGRIIVEAATGRMPAFVETGLNVVGVDDVARGHLLALERGRIGERYILGGDNISLEQLLREIADLTGRRAPRVKLPVAPLYPLAHAAEAAARITGREPFLTVDGLKMSQNRMYFSSAKAERELDYRPGPYLEGLRAALSWFGGEGYLG</sequence>
<protein>
    <submittedName>
        <fullName evidence="2">NAD-dependent epimerase/dehydratase family protein</fullName>
    </submittedName>
</protein>
<evidence type="ECO:0000259" key="1">
    <source>
        <dbReference type="Pfam" id="PF01370"/>
    </source>
</evidence>
<dbReference type="PANTHER" id="PTHR48079:SF6">
    <property type="entry name" value="NAD(P)-BINDING DOMAIN-CONTAINING PROTEIN-RELATED"/>
    <property type="match status" value="1"/>
</dbReference>
<reference evidence="2 3" key="1">
    <citation type="submission" date="2019-03" db="EMBL/GenBank/DDBJ databases">
        <title>Draft genome of Massilia hortus sp. nov., a novel bacterial species of the Oxalobacteraceae family.</title>
        <authorList>
            <person name="Peta V."/>
            <person name="Raths R."/>
            <person name="Bucking H."/>
        </authorList>
    </citation>
    <scope>NUCLEOTIDE SEQUENCE [LARGE SCALE GENOMIC DNA]</scope>
    <source>
        <strain evidence="2 3">ONC3</strain>
    </source>
</reference>
<proteinExistence type="predicted"/>
<organism evidence="2 3">
    <name type="scientific">Massilia horti</name>
    <dbReference type="NCBI Taxonomy" id="2562153"/>
    <lineage>
        <taxon>Bacteria</taxon>
        <taxon>Pseudomonadati</taxon>
        <taxon>Pseudomonadota</taxon>
        <taxon>Betaproteobacteria</taxon>
        <taxon>Burkholderiales</taxon>
        <taxon>Oxalobacteraceae</taxon>
        <taxon>Telluria group</taxon>
        <taxon>Massilia</taxon>
    </lineage>
</organism>
<comment type="caution">
    <text evidence="2">The sequence shown here is derived from an EMBL/GenBank/DDBJ whole genome shotgun (WGS) entry which is preliminary data.</text>
</comment>
<gene>
    <name evidence="2" type="ORF">E4O92_22330</name>
</gene>
<feature type="domain" description="NAD-dependent epimerase/dehydratase" evidence="1">
    <location>
        <begin position="4"/>
        <end position="231"/>
    </location>
</feature>
<dbReference type="InterPro" id="IPR036291">
    <property type="entry name" value="NAD(P)-bd_dom_sf"/>
</dbReference>
<evidence type="ECO:0000313" key="3">
    <source>
        <dbReference type="Proteomes" id="UP000297258"/>
    </source>
</evidence>
<name>A0A4Y9SRA4_9BURK</name>
<dbReference type="Gene3D" id="3.40.50.720">
    <property type="entry name" value="NAD(P)-binding Rossmann-like Domain"/>
    <property type="match status" value="1"/>
</dbReference>
<dbReference type="EMBL" id="SPUM01000143">
    <property type="protein sequence ID" value="TFW28007.1"/>
    <property type="molecule type" value="Genomic_DNA"/>
</dbReference>
<dbReference type="Proteomes" id="UP000297258">
    <property type="component" value="Unassembled WGS sequence"/>
</dbReference>
<evidence type="ECO:0000313" key="2">
    <source>
        <dbReference type="EMBL" id="TFW28007.1"/>
    </source>
</evidence>
<dbReference type="InterPro" id="IPR051783">
    <property type="entry name" value="NAD(P)-dependent_oxidoreduct"/>
</dbReference>
<dbReference type="InterPro" id="IPR017829">
    <property type="entry name" value="Hopanoid-assoc_sugar_epimerase"/>
</dbReference>
<accession>A0A4Y9SRA4</accession>
<keyword evidence="3" id="KW-1185">Reference proteome</keyword>
<dbReference type="InterPro" id="IPR001509">
    <property type="entry name" value="Epimerase_deHydtase"/>
</dbReference>
<dbReference type="AlphaFoldDB" id="A0A4Y9SRA4"/>
<dbReference type="OrthoDB" id="9803010at2"/>
<dbReference type="NCBIfam" id="TIGR03466">
    <property type="entry name" value="HpnA"/>
    <property type="match status" value="1"/>
</dbReference>
<dbReference type="GO" id="GO:0004029">
    <property type="term" value="F:aldehyde dehydrogenase (NAD+) activity"/>
    <property type="evidence" value="ECO:0007669"/>
    <property type="project" value="TreeGrafter"/>
</dbReference>
<dbReference type="GO" id="GO:0005737">
    <property type="term" value="C:cytoplasm"/>
    <property type="evidence" value="ECO:0007669"/>
    <property type="project" value="TreeGrafter"/>
</dbReference>
<dbReference type="Pfam" id="PF01370">
    <property type="entry name" value="Epimerase"/>
    <property type="match status" value="1"/>
</dbReference>
<dbReference type="PANTHER" id="PTHR48079">
    <property type="entry name" value="PROTEIN YEEZ"/>
    <property type="match status" value="1"/>
</dbReference>
<dbReference type="SUPFAM" id="SSF51735">
    <property type="entry name" value="NAD(P)-binding Rossmann-fold domains"/>
    <property type="match status" value="1"/>
</dbReference>
<dbReference type="RefSeq" id="WP_135191851.1">
    <property type="nucleotide sequence ID" value="NZ_SPUM01000143.1"/>
</dbReference>